<sequence>MAIENGPGFVSIRSGAGGSADPGTVPDSRVILIVDDCMLYRQTLAAAFAVEKRYRPVVAWDLSSLVLALESAKPVVTLVNMASRGGHLLLRVASELNPDGEVIALGAAEDDEAGIVACAEGGAAGYHMKTDSLDQLFELIDTVEAGRSGCPPRVAAILLRQVSALAAQSKPAEAEPIITAREAQILRMLELGLSNRDIAAHLSIAVHTVKNHVHSLLTKLGVSTRTEAAALSRAIRTGRGTTTRSRPRSNQN</sequence>
<evidence type="ECO:0000256" key="1">
    <source>
        <dbReference type="ARBA" id="ARBA00023125"/>
    </source>
</evidence>
<comment type="caution">
    <text evidence="2">Lacks conserved residue(s) required for the propagation of feature annotation.</text>
</comment>
<organism evidence="5 6">
    <name type="scientific">Mycolicibacterium komossense</name>
    <dbReference type="NCBI Taxonomy" id="1779"/>
    <lineage>
        <taxon>Bacteria</taxon>
        <taxon>Bacillati</taxon>
        <taxon>Actinomycetota</taxon>
        <taxon>Actinomycetes</taxon>
        <taxon>Mycobacteriales</taxon>
        <taxon>Mycobacteriaceae</taxon>
        <taxon>Mycolicibacterium</taxon>
    </lineage>
</organism>
<accession>A0ABT3CJL0</accession>
<keyword evidence="1" id="KW-0238">DNA-binding</keyword>
<dbReference type="InterPro" id="IPR001789">
    <property type="entry name" value="Sig_transdc_resp-reg_receiver"/>
</dbReference>
<evidence type="ECO:0000259" key="4">
    <source>
        <dbReference type="PROSITE" id="PS50110"/>
    </source>
</evidence>
<dbReference type="PROSITE" id="PS00622">
    <property type="entry name" value="HTH_LUXR_1"/>
    <property type="match status" value="1"/>
</dbReference>
<dbReference type="PANTHER" id="PTHR43214">
    <property type="entry name" value="TWO-COMPONENT RESPONSE REGULATOR"/>
    <property type="match status" value="1"/>
</dbReference>
<evidence type="ECO:0000256" key="2">
    <source>
        <dbReference type="PROSITE-ProRule" id="PRU00169"/>
    </source>
</evidence>
<dbReference type="InterPro" id="IPR011006">
    <property type="entry name" value="CheY-like_superfamily"/>
</dbReference>
<evidence type="ECO:0000313" key="5">
    <source>
        <dbReference type="EMBL" id="MCV7229645.1"/>
    </source>
</evidence>
<dbReference type="Pfam" id="PF00196">
    <property type="entry name" value="GerE"/>
    <property type="match status" value="1"/>
</dbReference>
<feature type="domain" description="HTH luxR-type" evidence="3">
    <location>
        <begin position="171"/>
        <end position="236"/>
    </location>
</feature>
<dbReference type="SUPFAM" id="SSF46894">
    <property type="entry name" value="C-terminal effector domain of the bipartite response regulators"/>
    <property type="match status" value="1"/>
</dbReference>
<dbReference type="SUPFAM" id="SSF52172">
    <property type="entry name" value="CheY-like"/>
    <property type="match status" value="1"/>
</dbReference>
<proteinExistence type="predicted"/>
<evidence type="ECO:0000313" key="6">
    <source>
        <dbReference type="Proteomes" id="UP001526201"/>
    </source>
</evidence>
<keyword evidence="6" id="KW-1185">Reference proteome</keyword>
<dbReference type="InterPro" id="IPR000792">
    <property type="entry name" value="Tscrpt_reg_LuxR_C"/>
</dbReference>
<dbReference type="PRINTS" id="PR00038">
    <property type="entry name" value="HTHLUXR"/>
</dbReference>
<evidence type="ECO:0000259" key="3">
    <source>
        <dbReference type="PROSITE" id="PS50043"/>
    </source>
</evidence>
<feature type="domain" description="Response regulatory" evidence="4">
    <location>
        <begin position="30"/>
        <end position="144"/>
    </location>
</feature>
<dbReference type="RefSeq" id="WP_264070905.1">
    <property type="nucleotide sequence ID" value="NZ_JACKTY010000046.1"/>
</dbReference>
<name>A0ABT3CJL0_9MYCO</name>
<dbReference type="PROSITE" id="PS50043">
    <property type="entry name" value="HTH_LUXR_2"/>
    <property type="match status" value="1"/>
</dbReference>
<dbReference type="SMART" id="SM00421">
    <property type="entry name" value="HTH_LUXR"/>
    <property type="match status" value="1"/>
</dbReference>
<dbReference type="Gene3D" id="3.40.50.2300">
    <property type="match status" value="1"/>
</dbReference>
<comment type="caution">
    <text evidence="5">The sequence shown here is derived from an EMBL/GenBank/DDBJ whole genome shotgun (WGS) entry which is preliminary data.</text>
</comment>
<protein>
    <submittedName>
        <fullName evidence="5">Response regulator transcription factor</fullName>
    </submittedName>
</protein>
<reference evidence="5 6" key="1">
    <citation type="journal article" date="2022" name="BMC Genomics">
        <title>Comparative genome analysis of mycobacteria focusing on tRNA and non-coding RNA.</title>
        <authorList>
            <person name="Behra P.R.K."/>
            <person name="Pettersson B.M.F."/>
            <person name="Ramesh M."/>
            <person name="Das S."/>
            <person name="Dasgupta S."/>
            <person name="Kirsebom L.A."/>
        </authorList>
    </citation>
    <scope>NUCLEOTIDE SEQUENCE [LARGE SCALE GENOMIC DNA]</scope>
    <source>
        <strain evidence="5 6">DSM 44078</strain>
    </source>
</reference>
<dbReference type="InterPro" id="IPR016032">
    <property type="entry name" value="Sig_transdc_resp-reg_C-effctor"/>
</dbReference>
<dbReference type="Proteomes" id="UP001526201">
    <property type="component" value="Unassembled WGS sequence"/>
</dbReference>
<dbReference type="PANTHER" id="PTHR43214:SF43">
    <property type="entry name" value="TWO-COMPONENT RESPONSE REGULATOR"/>
    <property type="match status" value="1"/>
</dbReference>
<gene>
    <name evidence="5" type="ORF">H7J73_26910</name>
</gene>
<dbReference type="InterPro" id="IPR039420">
    <property type="entry name" value="WalR-like"/>
</dbReference>
<dbReference type="CDD" id="cd06170">
    <property type="entry name" value="LuxR_C_like"/>
    <property type="match status" value="1"/>
</dbReference>
<dbReference type="PROSITE" id="PS50110">
    <property type="entry name" value="RESPONSE_REGULATORY"/>
    <property type="match status" value="1"/>
</dbReference>
<dbReference type="EMBL" id="JACKTY010000046">
    <property type="protein sequence ID" value="MCV7229645.1"/>
    <property type="molecule type" value="Genomic_DNA"/>
</dbReference>